<evidence type="ECO:0000256" key="5">
    <source>
        <dbReference type="ARBA" id="ARBA00022801"/>
    </source>
</evidence>
<dbReference type="GO" id="GO:0009132">
    <property type="term" value="P:nucleoside diphosphate metabolic process"/>
    <property type="evidence" value="ECO:0007669"/>
    <property type="project" value="InterPro"/>
</dbReference>
<reference evidence="9" key="1">
    <citation type="submission" date="2018-06" db="EMBL/GenBank/DDBJ databases">
        <authorList>
            <person name="Zhirakovskaya E."/>
        </authorList>
    </citation>
    <scope>NUCLEOTIDE SEQUENCE</scope>
</reference>
<dbReference type="Gene3D" id="3.90.79.10">
    <property type="entry name" value="Nucleoside Triphosphate Pyrophosphohydrolase"/>
    <property type="match status" value="1"/>
</dbReference>
<protein>
    <submittedName>
        <fullName evidence="9">Uncharacterized Nudix hydrolase NudL</fullName>
    </submittedName>
</protein>
<keyword evidence="4" id="KW-0479">Metal-binding</keyword>
<dbReference type="GO" id="GO:0010945">
    <property type="term" value="F:coenzyme A diphosphatase activity"/>
    <property type="evidence" value="ECO:0007669"/>
    <property type="project" value="InterPro"/>
</dbReference>
<dbReference type="AlphaFoldDB" id="A0A3B0RT77"/>
<dbReference type="InterPro" id="IPR000059">
    <property type="entry name" value="NUDIX_hydrolase_NudL_CS"/>
</dbReference>
<evidence type="ECO:0000256" key="6">
    <source>
        <dbReference type="ARBA" id="ARBA00022842"/>
    </source>
</evidence>
<proteinExistence type="inferred from homology"/>
<dbReference type="PANTHER" id="PTHR12992">
    <property type="entry name" value="NUDIX HYDROLASE"/>
    <property type="match status" value="1"/>
</dbReference>
<sequence length="216" mass="24475">MKDKIIEIFKAYDPDLMRARQTAEIRSMRRPVDGDLNIYRPDKDYHASELPLKPAAVLIPLVDRREGMTVLLTKRAQHLKTHSGQVSFPGGRCEASDADAMATALRETQEEVGIEPSHITVLGAMEDYETITGYVITPVVAILQPEFSLKVDAGEVAEAFELPLSYILDERNHELQSRVWNDQKRHYYVLMNEKHDVWGATAAMLVRFARLINGNL</sequence>
<dbReference type="Pfam" id="PF00293">
    <property type="entry name" value="NUDIX"/>
    <property type="match status" value="1"/>
</dbReference>
<comment type="cofactor">
    <cofactor evidence="1">
        <name>Mn(2+)</name>
        <dbReference type="ChEBI" id="CHEBI:29035"/>
    </cofactor>
</comment>
<dbReference type="InterPro" id="IPR015797">
    <property type="entry name" value="NUDIX_hydrolase-like_dom_sf"/>
</dbReference>
<dbReference type="InterPro" id="IPR000086">
    <property type="entry name" value="NUDIX_hydrolase_dom"/>
</dbReference>
<dbReference type="PANTHER" id="PTHR12992:SF11">
    <property type="entry name" value="MITOCHONDRIAL COENZYME A DIPHOSPHATASE NUDT8"/>
    <property type="match status" value="1"/>
</dbReference>
<dbReference type="InterPro" id="IPR045121">
    <property type="entry name" value="CoAse"/>
</dbReference>
<evidence type="ECO:0000259" key="8">
    <source>
        <dbReference type="PROSITE" id="PS51462"/>
    </source>
</evidence>
<dbReference type="SUPFAM" id="SSF55811">
    <property type="entry name" value="Nudix"/>
    <property type="match status" value="1"/>
</dbReference>
<organism evidence="9">
    <name type="scientific">hydrothermal vent metagenome</name>
    <dbReference type="NCBI Taxonomy" id="652676"/>
    <lineage>
        <taxon>unclassified sequences</taxon>
        <taxon>metagenomes</taxon>
        <taxon>ecological metagenomes</taxon>
    </lineage>
</organism>
<dbReference type="CDD" id="cd03426">
    <property type="entry name" value="NUDIX_CoAse_Nudt7"/>
    <property type="match status" value="1"/>
</dbReference>
<accession>A0A3B0RT77</accession>
<comment type="similarity">
    <text evidence="3">Belongs to the Nudix hydrolase family. PCD1 subfamily.</text>
</comment>
<dbReference type="PROSITE" id="PS51462">
    <property type="entry name" value="NUDIX"/>
    <property type="match status" value="1"/>
</dbReference>
<dbReference type="GO" id="GO:0030145">
    <property type="term" value="F:manganese ion binding"/>
    <property type="evidence" value="ECO:0007669"/>
    <property type="project" value="InterPro"/>
</dbReference>
<name>A0A3B0RT77_9ZZZZ</name>
<evidence type="ECO:0000256" key="2">
    <source>
        <dbReference type="ARBA" id="ARBA00001946"/>
    </source>
</evidence>
<keyword evidence="5 9" id="KW-0378">Hydrolase</keyword>
<evidence type="ECO:0000256" key="7">
    <source>
        <dbReference type="ARBA" id="ARBA00023211"/>
    </source>
</evidence>
<feature type="domain" description="Nudix hydrolase" evidence="8">
    <location>
        <begin position="52"/>
        <end position="188"/>
    </location>
</feature>
<dbReference type="PROSITE" id="PS01293">
    <property type="entry name" value="NUDIX_COA"/>
    <property type="match status" value="1"/>
</dbReference>
<evidence type="ECO:0000256" key="1">
    <source>
        <dbReference type="ARBA" id="ARBA00001936"/>
    </source>
</evidence>
<evidence type="ECO:0000313" key="9">
    <source>
        <dbReference type="EMBL" id="VAV94411.1"/>
    </source>
</evidence>
<evidence type="ECO:0000256" key="3">
    <source>
        <dbReference type="ARBA" id="ARBA00006506"/>
    </source>
</evidence>
<dbReference type="EMBL" id="UOED01000090">
    <property type="protein sequence ID" value="VAV94411.1"/>
    <property type="molecule type" value="Genomic_DNA"/>
</dbReference>
<keyword evidence="7" id="KW-0464">Manganese</keyword>
<gene>
    <name evidence="9" type="ORF">MNBD_ALPHA02-1822</name>
</gene>
<dbReference type="NCBIfam" id="NF007980">
    <property type="entry name" value="PRK10707.1"/>
    <property type="match status" value="1"/>
</dbReference>
<evidence type="ECO:0000256" key="4">
    <source>
        <dbReference type="ARBA" id="ARBA00022723"/>
    </source>
</evidence>
<keyword evidence="6" id="KW-0460">Magnesium</keyword>
<comment type="cofactor">
    <cofactor evidence="2">
        <name>Mg(2+)</name>
        <dbReference type="ChEBI" id="CHEBI:18420"/>
    </cofactor>
</comment>
<dbReference type="GO" id="GO:0000287">
    <property type="term" value="F:magnesium ion binding"/>
    <property type="evidence" value="ECO:0007669"/>
    <property type="project" value="InterPro"/>
</dbReference>